<accession>A0ACB7XL96</accession>
<keyword evidence="2" id="KW-1185">Reference proteome</keyword>
<evidence type="ECO:0000313" key="1">
    <source>
        <dbReference type="EMBL" id="KAH7841432.1"/>
    </source>
</evidence>
<evidence type="ECO:0000313" key="2">
    <source>
        <dbReference type="Proteomes" id="UP000828048"/>
    </source>
</evidence>
<reference evidence="1 2" key="1">
    <citation type="journal article" date="2021" name="Hortic Res">
        <title>High-quality reference genome and annotation aids understanding of berry development for evergreen blueberry (Vaccinium darrowii).</title>
        <authorList>
            <person name="Yu J."/>
            <person name="Hulse-Kemp A.M."/>
            <person name="Babiker E."/>
            <person name="Staton M."/>
        </authorList>
    </citation>
    <scope>NUCLEOTIDE SEQUENCE [LARGE SCALE GENOMIC DNA]</scope>
    <source>
        <strain evidence="2">cv. NJ 8807/NJ 8810</strain>
        <tissue evidence="1">Young leaf</tissue>
    </source>
</reference>
<comment type="caution">
    <text evidence="1">The sequence shown here is derived from an EMBL/GenBank/DDBJ whole genome shotgun (WGS) entry which is preliminary data.</text>
</comment>
<dbReference type="EMBL" id="CM037160">
    <property type="protein sequence ID" value="KAH7841432.1"/>
    <property type="molecule type" value="Genomic_DNA"/>
</dbReference>
<gene>
    <name evidence="1" type="ORF">Vadar_029807</name>
</gene>
<proteinExistence type="predicted"/>
<organism evidence="1 2">
    <name type="scientific">Vaccinium darrowii</name>
    <dbReference type="NCBI Taxonomy" id="229202"/>
    <lineage>
        <taxon>Eukaryota</taxon>
        <taxon>Viridiplantae</taxon>
        <taxon>Streptophyta</taxon>
        <taxon>Embryophyta</taxon>
        <taxon>Tracheophyta</taxon>
        <taxon>Spermatophyta</taxon>
        <taxon>Magnoliopsida</taxon>
        <taxon>eudicotyledons</taxon>
        <taxon>Gunneridae</taxon>
        <taxon>Pentapetalae</taxon>
        <taxon>asterids</taxon>
        <taxon>Ericales</taxon>
        <taxon>Ericaceae</taxon>
        <taxon>Vaccinioideae</taxon>
        <taxon>Vaccinieae</taxon>
        <taxon>Vaccinium</taxon>
    </lineage>
</organism>
<name>A0ACB7XL96_9ERIC</name>
<sequence length="142" mass="16013">MRNRGGYTSVDLWGNGVEFNAHFWPIEHPVEPPDEDQPVKCPIPPHSSVINEEGFSDSLRKRTEASGATNKEATMMMVASADEPPPRALRKRHCTSTTHGDHRILTSSHPFRTLPPIRPLNPARHDIIIYETLQQQLNKSES</sequence>
<dbReference type="Proteomes" id="UP000828048">
    <property type="component" value="Chromosome 10"/>
</dbReference>
<protein>
    <submittedName>
        <fullName evidence="1">Uncharacterized protein</fullName>
    </submittedName>
</protein>